<dbReference type="PANTHER" id="PTHR41964:SF1">
    <property type="entry name" value="GLOBAL NITROGEN REGULATOR NRPR"/>
    <property type="match status" value="1"/>
</dbReference>
<feature type="domain" description="NrpR regulatory" evidence="1">
    <location>
        <begin position="62"/>
        <end position="145"/>
    </location>
</feature>
<reference evidence="3" key="1">
    <citation type="journal article" date="2015" name="Nature">
        <title>Complex archaea that bridge the gap between prokaryotes and eukaryotes.</title>
        <authorList>
            <person name="Spang A."/>
            <person name="Saw J.H."/>
            <person name="Jorgensen S.L."/>
            <person name="Zaremba-Niedzwiedzka K."/>
            <person name="Martijn J."/>
            <person name="Lind A.E."/>
            <person name="van Eijk R."/>
            <person name="Schleper C."/>
            <person name="Guy L."/>
            <person name="Ettema T.J."/>
        </authorList>
    </citation>
    <scope>NUCLEOTIDE SEQUENCE</scope>
</reference>
<evidence type="ECO:0000259" key="2">
    <source>
        <dbReference type="Pfam" id="PF08461"/>
    </source>
</evidence>
<feature type="non-terminal residue" evidence="3">
    <location>
        <position position="145"/>
    </location>
</feature>
<dbReference type="InterPro" id="IPR002846">
    <property type="entry name" value="NRD"/>
</dbReference>
<name>A0A0F9I7J2_9ZZZZ</name>
<dbReference type="Pfam" id="PF01995">
    <property type="entry name" value="NRD1_2"/>
    <property type="match status" value="1"/>
</dbReference>
<dbReference type="InterPro" id="IPR013668">
    <property type="entry name" value="RNase_R_HTH_12"/>
</dbReference>
<sequence length="145" mass="15912">MGSIQIMRELPLYGIELTERTIRYHLKMMDERGLTTVHGKSGRTITANGLAELERSNVSEKIGFISSKIESLSFLSDFDCESQQGHVILNVSFFPKAEIDAANKILSKAFKSDYVMSRKIVLAQEGVAIGNTVIPEGMVGVGTVC</sequence>
<dbReference type="InterPro" id="IPR036984">
    <property type="entry name" value="NrpR_dom_sf"/>
</dbReference>
<accession>A0A0F9I7J2</accession>
<dbReference type="EMBL" id="LAZR01014855">
    <property type="protein sequence ID" value="KKM15654.1"/>
    <property type="molecule type" value="Genomic_DNA"/>
</dbReference>
<gene>
    <name evidence="3" type="ORF">LCGC14_1693860</name>
</gene>
<evidence type="ECO:0008006" key="4">
    <source>
        <dbReference type="Google" id="ProtNLM"/>
    </source>
</evidence>
<dbReference type="Pfam" id="PF08461">
    <property type="entry name" value="WHD_RNase_R"/>
    <property type="match status" value="1"/>
</dbReference>
<evidence type="ECO:0000313" key="3">
    <source>
        <dbReference type="EMBL" id="KKM15654.1"/>
    </source>
</evidence>
<evidence type="ECO:0000259" key="1">
    <source>
        <dbReference type="Pfam" id="PF01995"/>
    </source>
</evidence>
<dbReference type="Gene3D" id="3.30.70.1360">
    <property type="entry name" value="mj0159-like"/>
    <property type="match status" value="1"/>
</dbReference>
<feature type="domain" description="Ribonuclease R winged-helix" evidence="2">
    <location>
        <begin position="1"/>
        <end position="53"/>
    </location>
</feature>
<dbReference type="AlphaFoldDB" id="A0A0F9I7J2"/>
<protein>
    <recommendedName>
        <fullName evidence="4">DUF128 domain-containing protein</fullName>
    </recommendedName>
</protein>
<proteinExistence type="predicted"/>
<dbReference type="PANTHER" id="PTHR41964">
    <property type="entry name" value="GLOBAL NITROGEN REGULATOR NRPR"/>
    <property type="match status" value="1"/>
</dbReference>
<comment type="caution">
    <text evidence="3">The sequence shown here is derived from an EMBL/GenBank/DDBJ whole genome shotgun (WGS) entry which is preliminary data.</text>
</comment>
<dbReference type="InterPro" id="IPR038982">
    <property type="entry name" value="NrpR"/>
</dbReference>
<organism evidence="3">
    <name type="scientific">marine sediment metagenome</name>
    <dbReference type="NCBI Taxonomy" id="412755"/>
    <lineage>
        <taxon>unclassified sequences</taxon>
        <taxon>metagenomes</taxon>
        <taxon>ecological metagenomes</taxon>
    </lineage>
</organism>